<dbReference type="SUPFAM" id="SSF53187">
    <property type="entry name" value="Zn-dependent exopeptidases"/>
    <property type="match status" value="1"/>
</dbReference>
<accession>A0ABN1IQM1</accession>
<dbReference type="Proteomes" id="UP001500339">
    <property type="component" value="Unassembled WGS sequence"/>
</dbReference>
<evidence type="ECO:0000256" key="6">
    <source>
        <dbReference type="PIRNR" id="PIRNR001123"/>
    </source>
</evidence>
<evidence type="ECO:0000256" key="4">
    <source>
        <dbReference type="ARBA" id="ARBA00022723"/>
    </source>
</evidence>
<name>A0ABN1IQM1_9CLOT</name>
<keyword evidence="8" id="KW-1185">Reference proteome</keyword>
<keyword evidence="4" id="KW-0479">Metal-binding</keyword>
<protein>
    <submittedName>
        <fullName evidence="7">M42 family metallopeptidase</fullName>
    </submittedName>
</protein>
<proteinExistence type="inferred from homology"/>
<comment type="similarity">
    <text evidence="1 6">Belongs to the peptidase M42 family.</text>
</comment>
<keyword evidence="3" id="KW-0645">Protease</keyword>
<comment type="caution">
    <text evidence="7">The sequence shown here is derived from an EMBL/GenBank/DDBJ whole genome shotgun (WGS) entry which is preliminary data.</text>
</comment>
<gene>
    <name evidence="7" type="ORF">GCM10008905_07420</name>
</gene>
<dbReference type="InterPro" id="IPR051464">
    <property type="entry name" value="Peptidase_M42_aminopept"/>
</dbReference>
<evidence type="ECO:0000313" key="8">
    <source>
        <dbReference type="Proteomes" id="UP001500339"/>
    </source>
</evidence>
<dbReference type="PANTHER" id="PTHR32481">
    <property type="entry name" value="AMINOPEPTIDASE"/>
    <property type="match status" value="1"/>
</dbReference>
<reference evidence="7 8" key="1">
    <citation type="journal article" date="2019" name="Int. J. Syst. Evol. Microbiol.">
        <title>The Global Catalogue of Microorganisms (GCM) 10K type strain sequencing project: providing services to taxonomists for standard genome sequencing and annotation.</title>
        <authorList>
            <consortium name="The Broad Institute Genomics Platform"/>
            <consortium name="The Broad Institute Genome Sequencing Center for Infectious Disease"/>
            <person name="Wu L."/>
            <person name="Ma J."/>
        </authorList>
    </citation>
    <scope>NUCLEOTIDE SEQUENCE [LARGE SCALE GENOMIC DNA]</scope>
    <source>
        <strain evidence="7 8">JCM 1405</strain>
    </source>
</reference>
<evidence type="ECO:0000313" key="7">
    <source>
        <dbReference type="EMBL" id="GAA0719403.1"/>
    </source>
</evidence>
<evidence type="ECO:0000256" key="5">
    <source>
        <dbReference type="ARBA" id="ARBA00022801"/>
    </source>
</evidence>
<dbReference type="InterPro" id="IPR023367">
    <property type="entry name" value="Peptidase_M42_dom2"/>
</dbReference>
<dbReference type="RefSeq" id="WP_343766793.1">
    <property type="nucleotide sequence ID" value="NZ_BAAACF010000001.1"/>
</dbReference>
<organism evidence="7 8">
    <name type="scientific">Clostridium malenominatum</name>
    <dbReference type="NCBI Taxonomy" id="1539"/>
    <lineage>
        <taxon>Bacteria</taxon>
        <taxon>Bacillati</taxon>
        <taxon>Bacillota</taxon>
        <taxon>Clostridia</taxon>
        <taxon>Eubacteriales</taxon>
        <taxon>Clostridiaceae</taxon>
        <taxon>Clostridium</taxon>
    </lineage>
</organism>
<dbReference type="PIRSF" id="PIRSF001123">
    <property type="entry name" value="PepA_GA"/>
    <property type="match status" value="1"/>
</dbReference>
<dbReference type="EMBL" id="BAAACF010000001">
    <property type="protein sequence ID" value="GAA0719403.1"/>
    <property type="molecule type" value="Genomic_DNA"/>
</dbReference>
<dbReference type="InterPro" id="IPR008007">
    <property type="entry name" value="Peptidase_M42"/>
</dbReference>
<dbReference type="SUPFAM" id="SSF101821">
    <property type="entry name" value="Aminopeptidase/glucanase lid domain"/>
    <property type="match status" value="1"/>
</dbReference>
<keyword evidence="5" id="KW-0378">Hydrolase</keyword>
<keyword evidence="2" id="KW-0031">Aminopeptidase</keyword>
<dbReference type="Pfam" id="PF05343">
    <property type="entry name" value="Peptidase_M42"/>
    <property type="match status" value="1"/>
</dbReference>
<dbReference type="Gene3D" id="2.40.30.40">
    <property type="entry name" value="Peptidase M42, domain 2"/>
    <property type="match status" value="1"/>
</dbReference>
<evidence type="ECO:0000256" key="2">
    <source>
        <dbReference type="ARBA" id="ARBA00022438"/>
    </source>
</evidence>
<evidence type="ECO:0000256" key="1">
    <source>
        <dbReference type="ARBA" id="ARBA00006272"/>
    </source>
</evidence>
<dbReference type="Gene3D" id="3.40.630.10">
    <property type="entry name" value="Zn peptidases"/>
    <property type="match status" value="1"/>
</dbReference>
<dbReference type="PANTHER" id="PTHR32481:SF0">
    <property type="entry name" value="AMINOPEPTIDASE YPDE-RELATED"/>
    <property type="match status" value="1"/>
</dbReference>
<sequence>MILKEITQAFGVSGYEREVRDIIKEEIKDYADDILVDALGNLIVYRKGSGANKKKIMLAAHMDEIGIQVTKVEDNGMIKVKSLGFLWIPTTYMSRVKFRNGTIGIVSSTVKVEDLKNDFTKLYIDIGVKSKEEALKHVKVGDVASYIGEYAELKDNNITAKALDNRIGCYMLIEALKKIDNPYNDTYFVFTVQEEVGCRGAIVASERIKPDLGIAVDITPAHDYPCDLEGSNKVGEGTAIKVSDTSVICDEYLVGEMVKCCEENNIKYQMDVIYVGGTDASSINRSNFGVRAGGISVVTRYPHGPNAIVNMKDVEASIELLTKYIDREFNFEY</sequence>
<evidence type="ECO:0000256" key="3">
    <source>
        <dbReference type="ARBA" id="ARBA00022670"/>
    </source>
</evidence>